<comment type="caution">
    <text evidence="4">The sequence shown here is derived from an EMBL/GenBank/DDBJ whole genome shotgun (WGS) entry which is preliminary data.</text>
</comment>
<dbReference type="PANTHER" id="PTHR34847">
    <property type="entry name" value="NODULATION PROTEIN U"/>
    <property type="match status" value="1"/>
</dbReference>
<evidence type="ECO:0000259" key="2">
    <source>
        <dbReference type="Pfam" id="PF02543"/>
    </source>
</evidence>
<dbReference type="CDD" id="cd24033">
    <property type="entry name" value="ASKHA_NBD_NodU_CmcH-like_N"/>
    <property type="match status" value="1"/>
</dbReference>
<feature type="domain" description="Carbamoyltransferase" evidence="2">
    <location>
        <begin position="77"/>
        <end position="330"/>
    </location>
</feature>
<name>A0AAE3UHL4_9BACT</name>
<dbReference type="RefSeq" id="WP_314514231.1">
    <property type="nucleotide sequence ID" value="NZ_JASJOU010000008.1"/>
</dbReference>
<sequence>MRILGVNKGQTLHNKVLHDGALVLVEDGIIKYAFMEERVSRLKRAGGFSKSLELLENQYKIKLQDIDLVGISTCCEKQSAALLQTGFVHETNLESINHHLSHAWSAFATSPFTDTLIVVIDGGGNILSENNNSKWWEEPREQHSYYIASDNKIELIDRDFEQAFEVGFGEITRAATYFVGWNSSQYASNVMALSSYGNYRNISRKRFINIDRGKLMSCAKYNFDNPSKILLDVGKDLNIYIGEPLTKSRYSIELNNSYQDLCAYIMWNLEVAFLEKLRYLQQKTGMKNLCIAGGFALNCVLNGIVAESDIFENVYIPSAPGDNGQALGNAAALWAKYNKKKLTPFTKSTDIELGTSHTIKRETIISNLTKYQLNNTLIIEHTNSIELIKELLIEGNAICVFQGRSEYGPRALGNRSIIMLANNPVNKLVASQLKNREWFRPFAPVILKSDRGNYLHKPLIDTPFMSFALLVRNDALKAFQSAVSYTNRARVEAVESDSFLGAILMALKDLGEDPVILNTSFNDRGEPIVETIEDAIKTFSNLSINVLMIENYILLKRVPPSPSFSKSNLLNISFPSFEVIIRGYKPLDGTAKTSNSVEIIRWLQHETKQYIYIRTYFALMEDYLLWLRDGSKTSTIRRRYGGIEWPASSRMPVWKANEQQRDPKEFINPDLYVKISKIEYLKYGQLTQEDALRDGFKSLSEMRKHFKERIYFNISDEDWVTLYYITID</sequence>
<reference evidence="4" key="1">
    <citation type="submission" date="2023-05" db="EMBL/GenBank/DDBJ databases">
        <authorList>
            <person name="Zhang X."/>
        </authorList>
    </citation>
    <scope>NUCLEOTIDE SEQUENCE</scope>
    <source>
        <strain evidence="4">BD1B2-1</strain>
    </source>
</reference>
<feature type="domain" description="Carbamoyltransferase C-terminal" evidence="3">
    <location>
        <begin position="390"/>
        <end position="555"/>
    </location>
</feature>
<evidence type="ECO:0000313" key="4">
    <source>
        <dbReference type="EMBL" id="MDJ1503612.1"/>
    </source>
</evidence>
<dbReference type="AlphaFoldDB" id="A0AAE3UHL4"/>
<keyword evidence="5" id="KW-1185">Reference proteome</keyword>
<dbReference type="Pfam" id="PF16861">
    <property type="entry name" value="Carbam_trans_C"/>
    <property type="match status" value="1"/>
</dbReference>
<proteinExistence type="inferred from homology"/>
<dbReference type="Gene3D" id="3.90.870.20">
    <property type="entry name" value="Carbamoyltransferase, C-terminal domain"/>
    <property type="match status" value="1"/>
</dbReference>
<evidence type="ECO:0000259" key="3">
    <source>
        <dbReference type="Pfam" id="PF16861"/>
    </source>
</evidence>
<dbReference type="InterPro" id="IPR031730">
    <property type="entry name" value="Carbam_trans_C"/>
</dbReference>
<evidence type="ECO:0000313" key="5">
    <source>
        <dbReference type="Proteomes" id="UP001232063"/>
    </source>
</evidence>
<dbReference type="InterPro" id="IPR043129">
    <property type="entry name" value="ATPase_NBD"/>
</dbReference>
<dbReference type="GO" id="GO:0003824">
    <property type="term" value="F:catalytic activity"/>
    <property type="evidence" value="ECO:0007669"/>
    <property type="project" value="InterPro"/>
</dbReference>
<dbReference type="Proteomes" id="UP001232063">
    <property type="component" value="Unassembled WGS sequence"/>
</dbReference>
<dbReference type="InterPro" id="IPR051338">
    <property type="entry name" value="NodU/CmcH_Carbamoyltrnsfr"/>
</dbReference>
<evidence type="ECO:0000256" key="1">
    <source>
        <dbReference type="ARBA" id="ARBA00006129"/>
    </source>
</evidence>
<dbReference type="InterPro" id="IPR003696">
    <property type="entry name" value="Carbtransf_dom"/>
</dbReference>
<protein>
    <submittedName>
        <fullName evidence="4">Carbamoyltransferase C-terminal domain-containing protein</fullName>
    </submittedName>
</protein>
<dbReference type="EMBL" id="JASJOU010000008">
    <property type="protein sequence ID" value="MDJ1503612.1"/>
    <property type="molecule type" value="Genomic_DNA"/>
</dbReference>
<organism evidence="4 5">
    <name type="scientific">Xanthocytophaga agilis</name>
    <dbReference type="NCBI Taxonomy" id="3048010"/>
    <lineage>
        <taxon>Bacteria</taxon>
        <taxon>Pseudomonadati</taxon>
        <taxon>Bacteroidota</taxon>
        <taxon>Cytophagia</taxon>
        <taxon>Cytophagales</taxon>
        <taxon>Rhodocytophagaceae</taxon>
        <taxon>Xanthocytophaga</taxon>
    </lineage>
</organism>
<gene>
    <name evidence="4" type="ORF">QNI22_23295</name>
</gene>
<dbReference type="Pfam" id="PF02543">
    <property type="entry name" value="Carbam_trans_N"/>
    <property type="match status" value="1"/>
</dbReference>
<comment type="similarity">
    <text evidence="1">Belongs to the NodU/CmcH family.</text>
</comment>
<dbReference type="SUPFAM" id="SSF53067">
    <property type="entry name" value="Actin-like ATPase domain"/>
    <property type="match status" value="1"/>
</dbReference>
<dbReference type="InterPro" id="IPR038152">
    <property type="entry name" value="Carbam_trans_C_sf"/>
</dbReference>
<dbReference type="PANTHER" id="PTHR34847:SF1">
    <property type="entry name" value="NODULATION PROTEIN U"/>
    <property type="match status" value="1"/>
</dbReference>
<accession>A0AAE3UHL4</accession>
<dbReference type="Gene3D" id="3.30.420.40">
    <property type="match status" value="2"/>
</dbReference>